<keyword evidence="1 2" id="KW-0597">Phosphoprotein</keyword>
<evidence type="ECO:0000259" key="4">
    <source>
        <dbReference type="PROSITE" id="PS50110"/>
    </source>
</evidence>
<dbReference type="InterPro" id="IPR001789">
    <property type="entry name" value="Sig_transdc_resp-reg_receiver"/>
</dbReference>
<evidence type="ECO:0000256" key="1">
    <source>
        <dbReference type="ARBA" id="ARBA00022553"/>
    </source>
</evidence>
<dbReference type="PROSITE" id="PS50110">
    <property type="entry name" value="RESPONSE_REGULATORY"/>
    <property type="match status" value="2"/>
</dbReference>
<gene>
    <name evidence="5" type="primary">AtoC</name>
    <name evidence="5" type="ordered locus">XOO4298</name>
</gene>
<dbReference type="PANTHER" id="PTHR44591">
    <property type="entry name" value="STRESS RESPONSE REGULATOR PROTEIN 1"/>
    <property type="match status" value="1"/>
</dbReference>
<organism evidence="5 6">
    <name type="scientific">Xanthomonas oryzae pv. oryzae (strain KACC10331 / KXO85)</name>
    <dbReference type="NCBI Taxonomy" id="291331"/>
    <lineage>
        <taxon>Bacteria</taxon>
        <taxon>Pseudomonadati</taxon>
        <taxon>Pseudomonadota</taxon>
        <taxon>Gammaproteobacteria</taxon>
        <taxon>Lysobacterales</taxon>
        <taxon>Lysobacteraceae</taxon>
        <taxon>Xanthomonas</taxon>
    </lineage>
</organism>
<evidence type="ECO:0000313" key="6">
    <source>
        <dbReference type="Proteomes" id="UP000006735"/>
    </source>
</evidence>
<dbReference type="Proteomes" id="UP000006735">
    <property type="component" value="Chromosome"/>
</dbReference>
<proteinExistence type="predicted"/>
<dbReference type="SMART" id="SM00448">
    <property type="entry name" value="REC"/>
    <property type="match status" value="2"/>
</dbReference>
<dbReference type="AlphaFoldDB" id="Q5GUS1"/>
<dbReference type="GO" id="GO:0000160">
    <property type="term" value="P:phosphorelay signal transduction system"/>
    <property type="evidence" value="ECO:0007669"/>
    <property type="project" value="InterPro"/>
</dbReference>
<protein>
    <submittedName>
        <fullName evidence="5">Response regulator containing CheY-like receiver, AAA-type ATPase, and DNA-binding domains</fullName>
    </submittedName>
</protein>
<dbReference type="PANTHER" id="PTHR44591:SF21">
    <property type="entry name" value="TWO-COMPONENT RESPONSE REGULATOR"/>
    <property type="match status" value="1"/>
</dbReference>
<name>Q5GUS1_XANOR</name>
<dbReference type="HOGENOM" id="CLU_1052651_0_0_6"/>
<sequence length="304" mass="33630">MVGRLAGDRPFPSPDPPHRDLRPAMHPPDLKHLISAAPRVMVVDGSKLVRKLIADVLKRDLPNVQVIGCSSIAEAREVLEAGAVDLVTTSLLLPDGDGLTLARSVRETAGQAYVPVIVVSGDAQQHLVERRFTEYVTDYFDKALGHEALATFIRGYVQPEPVVGAIVLYIEDSRVVAEATKRMLERQSLKVVHVLTAEDAFALLTAESLGRTERRIDMVLTDVTLKGELNGRDVVERIRIDFAYGKRRLPVLVMTGDTNPRNQSELLRAGANDLVQKPIEERLLVTKVLFQLRLARLEDQAVTL</sequence>
<dbReference type="SUPFAM" id="SSF52172">
    <property type="entry name" value="CheY-like"/>
    <property type="match status" value="2"/>
</dbReference>
<dbReference type="CDD" id="cd00156">
    <property type="entry name" value="REC"/>
    <property type="match status" value="2"/>
</dbReference>
<dbReference type="KEGG" id="xoo:XOO4298"/>
<dbReference type="GO" id="GO:0003677">
    <property type="term" value="F:DNA binding"/>
    <property type="evidence" value="ECO:0007669"/>
    <property type="project" value="UniProtKB-KW"/>
</dbReference>
<feature type="region of interest" description="Disordered" evidence="3">
    <location>
        <begin position="1"/>
        <end position="27"/>
    </location>
</feature>
<dbReference type="Gene3D" id="3.40.50.2300">
    <property type="match status" value="2"/>
</dbReference>
<feature type="domain" description="Response regulatory" evidence="4">
    <location>
        <begin position="166"/>
        <end position="292"/>
    </location>
</feature>
<accession>Q5GUS1</accession>
<evidence type="ECO:0000256" key="2">
    <source>
        <dbReference type="PROSITE-ProRule" id="PRU00169"/>
    </source>
</evidence>
<comment type="caution">
    <text evidence="2">Lacks conserved residue(s) required for the propagation of feature annotation.</text>
</comment>
<dbReference type="InterPro" id="IPR050595">
    <property type="entry name" value="Bact_response_regulator"/>
</dbReference>
<evidence type="ECO:0000313" key="5">
    <source>
        <dbReference type="EMBL" id="AAW77552.1"/>
    </source>
</evidence>
<dbReference type="EMBL" id="AE013598">
    <property type="protein sequence ID" value="AAW77552.1"/>
    <property type="molecule type" value="Genomic_DNA"/>
</dbReference>
<dbReference type="STRING" id="291331.XOO4298"/>
<reference evidence="5 6" key="1">
    <citation type="journal article" date="2005" name="Nucleic Acids Res.">
        <title>The genome sequence of Xanthomonas oryzae pathovar oryzae KACC10331, the bacterial blight pathogen of rice.</title>
        <authorList>
            <person name="Lee B.M."/>
            <person name="Park Y.J."/>
            <person name="Park D.S."/>
            <person name="Kang H.W."/>
            <person name="Kim J.G."/>
            <person name="Song E.S."/>
            <person name="Park I.C."/>
            <person name="Yoon U.H."/>
            <person name="Hahn J.H."/>
            <person name="Koo B.S."/>
            <person name="Lee G.B."/>
            <person name="Kim H."/>
            <person name="Park H.S."/>
            <person name="Yoon K.O."/>
            <person name="Kim J.H."/>
            <person name="Jung C.H."/>
            <person name="Koh N.H."/>
            <person name="Seo J.S."/>
            <person name="Go S.J."/>
        </authorList>
    </citation>
    <scope>NUCLEOTIDE SEQUENCE [LARGE SCALE GENOMIC DNA]</scope>
    <source>
        <strain evidence="6">KACC10331 / KXO85</strain>
    </source>
</reference>
<feature type="domain" description="Response regulatory" evidence="4">
    <location>
        <begin position="39"/>
        <end position="157"/>
    </location>
</feature>
<evidence type="ECO:0000256" key="3">
    <source>
        <dbReference type="SAM" id="MobiDB-lite"/>
    </source>
</evidence>
<keyword evidence="6" id="KW-1185">Reference proteome</keyword>
<feature type="compositionally biased region" description="Basic and acidic residues" evidence="3">
    <location>
        <begin position="16"/>
        <end position="27"/>
    </location>
</feature>
<dbReference type="Pfam" id="PF00072">
    <property type="entry name" value="Response_reg"/>
    <property type="match status" value="2"/>
</dbReference>
<feature type="modified residue" description="4-aspartylphosphate" evidence="2">
    <location>
        <position position="222"/>
    </location>
</feature>
<dbReference type="InterPro" id="IPR011006">
    <property type="entry name" value="CheY-like_superfamily"/>
</dbReference>
<keyword evidence="5" id="KW-0238">DNA-binding</keyword>